<gene>
    <name evidence="2" type="ORF">AS203_11065</name>
</gene>
<keyword evidence="3" id="KW-1185">Reference proteome</keyword>
<feature type="chain" id="PRO_5006601961" evidence="1">
    <location>
        <begin position="23"/>
        <end position="209"/>
    </location>
</feature>
<dbReference type="Gene3D" id="2.30.180.10">
    <property type="entry name" value="FAS1 domain"/>
    <property type="match status" value="1"/>
</dbReference>
<dbReference type="RefSeq" id="WP_025065582.1">
    <property type="nucleotide sequence ID" value="NZ_CAUPOR010000001.1"/>
</dbReference>
<evidence type="ECO:0000256" key="1">
    <source>
        <dbReference type="SAM" id="SignalP"/>
    </source>
</evidence>
<evidence type="ECO:0000313" key="3">
    <source>
        <dbReference type="Proteomes" id="UP000056252"/>
    </source>
</evidence>
<organism evidence="2 3">
    <name type="scientific">Hoylesella enoeca</name>
    <dbReference type="NCBI Taxonomy" id="76123"/>
    <lineage>
        <taxon>Bacteria</taxon>
        <taxon>Pseudomonadati</taxon>
        <taxon>Bacteroidota</taxon>
        <taxon>Bacteroidia</taxon>
        <taxon>Bacteroidales</taxon>
        <taxon>Prevotellaceae</taxon>
        <taxon>Hoylesella</taxon>
    </lineage>
</organism>
<dbReference type="PROSITE" id="PS51257">
    <property type="entry name" value="PROKAR_LIPOPROTEIN"/>
    <property type="match status" value="1"/>
</dbReference>
<dbReference type="KEGG" id="peo:AS203_11065"/>
<dbReference type="EMBL" id="CP013195">
    <property type="protein sequence ID" value="ALO49553.1"/>
    <property type="molecule type" value="Genomic_DNA"/>
</dbReference>
<dbReference type="Proteomes" id="UP000056252">
    <property type="component" value="Chromosome"/>
</dbReference>
<dbReference type="InterPro" id="IPR036378">
    <property type="entry name" value="FAS1_dom_sf"/>
</dbReference>
<dbReference type="eggNOG" id="ENOG50338WT">
    <property type="taxonomic scope" value="Bacteria"/>
</dbReference>
<feature type="signal peptide" evidence="1">
    <location>
        <begin position="1"/>
        <end position="22"/>
    </location>
</feature>
<reference evidence="3" key="1">
    <citation type="submission" date="2015-11" db="EMBL/GenBank/DDBJ databases">
        <authorList>
            <person name="Holder M.E."/>
            <person name="Ajami N.J."/>
            <person name="Petrosino J.F."/>
        </authorList>
    </citation>
    <scope>NUCLEOTIDE SEQUENCE [LARGE SCALE GENOMIC DNA]</scope>
    <source>
        <strain evidence="3">F0113</strain>
    </source>
</reference>
<proteinExistence type="predicted"/>
<dbReference type="AlphaFoldDB" id="A0A0S2KML7"/>
<accession>A0A0S2KML7</accession>
<sequence length="209" mass="23636">MKKAIYIIGVVLLMMTSIGCTDYNLVDTGEANGNHQTTMWEYFKGDSYNWDSLRVMAEYADLKTIFDGTSKYGTQITFFGITNHSIRRYLLQNDLSRVTDIPKEDCRRMILDCVLNQRIMLDEFTPGRPSGNPDRVIGTGGKTYEMLSGKKLWIYSFRTSYNGVPEAGPLNIFLVSPDSQKSTRVASSNIQTLTGVVHSLDYSFTLNDF</sequence>
<name>A0A0S2KML7_9BACT</name>
<dbReference type="OrthoDB" id="1099567at2"/>
<evidence type="ECO:0000313" key="2">
    <source>
        <dbReference type="EMBL" id="ALO49553.1"/>
    </source>
</evidence>
<protein>
    <submittedName>
        <fullName evidence="2">Fasciclin</fullName>
    </submittedName>
</protein>
<keyword evidence="1" id="KW-0732">Signal</keyword>
<dbReference type="STRING" id="76123.AS203_11065"/>